<dbReference type="Proteomes" id="UP000004509">
    <property type="component" value="Unassembled WGS sequence"/>
</dbReference>
<evidence type="ECO:0000313" key="1">
    <source>
        <dbReference type="EMBL" id="EEV21089.1"/>
    </source>
</evidence>
<dbReference type="STRING" id="596324.TREVI0001_2614"/>
<organism evidence="1 2">
    <name type="scientific">Treponema vincentii ATCC 35580</name>
    <dbReference type="NCBI Taxonomy" id="596324"/>
    <lineage>
        <taxon>Bacteria</taxon>
        <taxon>Pseudomonadati</taxon>
        <taxon>Spirochaetota</taxon>
        <taxon>Spirochaetia</taxon>
        <taxon>Spirochaetales</taxon>
        <taxon>Treponemataceae</taxon>
        <taxon>Treponema</taxon>
    </lineage>
</organism>
<sequence length="38" mass="4470">MIYLQKMKSFFIVSMNAFLKIDLKLSVILLHDLGQNAW</sequence>
<name>C8PNI4_9SPIR</name>
<proteinExistence type="predicted"/>
<accession>C8PNI4</accession>
<protein>
    <submittedName>
        <fullName evidence="1">Uncharacterized protein</fullName>
    </submittedName>
</protein>
<dbReference type="EMBL" id="ACYH01000013">
    <property type="protein sequence ID" value="EEV21089.1"/>
    <property type="molecule type" value="Genomic_DNA"/>
</dbReference>
<gene>
    <name evidence="1" type="ORF">TREVI0001_2614</name>
</gene>
<evidence type="ECO:0000313" key="2">
    <source>
        <dbReference type="Proteomes" id="UP000004509"/>
    </source>
</evidence>
<reference evidence="1 2" key="1">
    <citation type="submission" date="2009-07" db="EMBL/GenBank/DDBJ databases">
        <authorList>
            <person name="Madupu R."/>
            <person name="Sebastian Y."/>
            <person name="Durkin A.S."/>
            <person name="Torralba M."/>
            <person name="Methe B."/>
            <person name="Sutton G.G."/>
            <person name="Strausberg R.L."/>
            <person name="Nelson K.E."/>
        </authorList>
    </citation>
    <scope>NUCLEOTIDE SEQUENCE [LARGE SCALE GENOMIC DNA]</scope>
    <source>
        <strain evidence="1 2">ATCC 35580</strain>
    </source>
</reference>
<comment type="caution">
    <text evidence="1">The sequence shown here is derived from an EMBL/GenBank/DDBJ whole genome shotgun (WGS) entry which is preliminary data.</text>
</comment>
<dbReference type="AlphaFoldDB" id="C8PNI4"/>